<evidence type="ECO:0000313" key="2">
    <source>
        <dbReference type="EMBL" id="MBB4986691.1"/>
    </source>
</evidence>
<evidence type="ECO:0000256" key="1">
    <source>
        <dbReference type="SAM" id="MobiDB-lite"/>
    </source>
</evidence>
<dbReference type="EMBL" id="JACHJY010000014">
    <property type="protein sequence ID" value="MBB4986691.1"/>
    <property type="molecule type" value="Genomic_DNA"/>
</dbReference>
<comment type="caution">
    <text evidence="2">The sequence shown here is derived from an EMBL/GenBank/DDBJ whole genome shotgun (WGS) entry which is preliminary data.</text>
</comment>
<dbReference type="Proteomes" id="UP000582643">
    <property type="component" value="Unassembled WGS sequence"/>
</dbReference>
<organism evidence="2 3">
    <name type="scientific">Streptomyces nymphaeiformis</name>
    <dbReference type="NCBI Taxonomy" id="2663842"/>
    <lineage>
        <taxon>Bacteria</taxon>
        <taxon>Bacillati</taxon>
        <taxon>Actinomycetota</taxon>
        <taxon>Actinomycetes</taxon>
        <taxon>Kitasatosporales</taxon>
        <taxon>Streptomycetaceae</taxon>
        <taxon>Streptomyces</taxon>
    </lineage>
</organism>
<name>A0A7W7U825_9ACTN</name>
<proteinExistence type="predicted"/>
<dbReference type="RefSeq" id="WP_221518973.1">
    <property type="nucleotide sequence ID" value="NZ_JACHJY010000014.1"/>
</dbReference>
<accession>A0A7W7U825</accession>
<gene>
    <name evidence="2" type="ORF">GGE06_007662</name>
</gene>
<feature type="region of interest" description="Disordered" evidence="1">
    <location>
        <begin position="135"/>
        <end position="184"/>
    </location>
</feature>
<sequence>MGNGVLVFNPEVVTTATDTRSYFPVWGGPVPGATLCYSWTTAQPCAGFPATATHPGVGGGATRDYGYTYDATTRCLIALGDAGILFSVDPGTGATPRVHSGAAVTLKPSDFYCDGSSGHVQGYTEARLEAIDLAASTSPRRPSRSPTPTEPSSPRPPSHPPAPSTSAASPPPTIRPSPSPSSSS</sequence>
<protein>
    <submittedName>
        <fullName evidence="2">Uncharacterized protein</fullName>
    </submittedName>
</protein>
<evidence type="ECO:0000313" key="3">
    <source>
        <dbReference type="Proteomes" id="UP000582643"/>
    </source>
</evidence>
<dbReference type="AlphaFoldDB" id="A0A7W7U825"/>
<feature type="compositionally biased region" description="Low complexity" evidence="1">
    <location>
        <begin position="135"/>
        <end position="147"/>
    </location>
</feature>
<feature type="compositionally biased region" description="Pro residues" evidence="1">
    <location>
        <begin position="148"/>
        <end position="184"/>
    </location>
</feature>
<keyword evidence="3" id="KW-1185">Reference proteome</keyword>
<reference evidence="2 3" key="1">
    <citation type="submission" date="2020-08" db="EMBL/GenBank/DDBJ databases">
        <title>Genomic Encyclopedia of Type Strains, Phase III (KMG-III): the genomes of soil and plant-associated and newly described type strains.</title>
        <authorList>
            <person name="Whitman W."/>
        </authorList>
    </citation>
    <scope>NUCLEOTIDE SEQUENCE [LARGE SCALE GENOMIC DNA]</scope>
    <source>
        <strain evidence="2 3">SFB5A</strain>
    </source>
</reference>